<dbReference type="EMBL" id="DVFZ01000085">
    <property type="protein sequence ID" value="HIQ83107.1"/>
    <property type="molecule type" value="Genomic_DNA"/>
</dbReference>
<evidence type="ECO:0000313" key="2">
    <source>
        <dbReference type="Proteomes" id="UP000824260"/>
    </source>
</evidence>
<proteinExistence type="predicted"/>
<dbReference type="Proteomes" id="UP000824260">
    <property type="component" value="Unassembled WGS sequence"/>
</dbReference>
<dbReference type="Pfam" id="PF13189">
    <property type="entry name" value="Cytidylate_kin2"/>
    <property type="match status" value="1"/>
</dbReference>
<organism evidence="1 2">
    <name type="scientific">Candidatus Pullichristensenella stercorigallinarum</name>
    <dbReference type="NCBI Taxonomy" id="2840909"/>
    <lineage>
        <taxon>Bacteria</taxon>
        <taxon>Bacillati</taxon>
        <taxon>Bacillota</taxon>
        <taxon>Clostridia</taxon>
        <taxon>Candidatus Pullichristensenella</taxon>
    </lineage>
</organism>
<dbReference type="Gene3D" id="3.40.50.300">
    <property type="entry name" value="P-loop containing nucleotide triphosphate hydrolases"/>
    <property type="match status" value="1"/>
</dbReference>
<reference evidence="1" key="2">
    <citation type="journal article" date="2021" name="PeerJ">
        <title>Extensive microbial diversity within the chicken gut microbiome revealed by metagenomics and culture.</title>
        <authorList>
            <person name="Gilroy R."/>
            <person name="Ravi A."/>
            <person name="Getino M."/>
            <person name="Pursley I."/>
            <person name="Horton D.L."/>
            <person name="Alikhan N.F."/>
            <person name="Baker D."/>
            <person name="Gharbi K."/>
            <person name="Hall N."/>
            <person name="Watson M."/>
            <person name="Adriaenssens E.M."/>
            <person name="Foster-Nyarko E."/>
            <person name="Jarju S."/>
            <person name="Secka A."/>
            <person name="Antonio M."/>
            <person name="Oren A."/>
            <person name="Chaudhuri R.R."/>
            <person name="La Ragione R."/>
            <person name="Hildebrand F."/>
            <person name="Pallen M.J."/>
        </authorList>
    </citation>
    <scope>NUCLEOTIDE SEQUENCE</scope>
    <source>
        <strain evidence="1">ChiSjej6B24-2974</strain>
    </source>
</reference>
<dbReference type="AlphaFoldDB" id="A0A9D1CWI4"/>
<comment type="caution">
    <text evidence="1">The sequence shown here is derived from an EMBL/GenBank/DDBJ whole genome shotgun (WGS) entry which is preliminary data.</text>
</comment>
<reference evidence="1" key="1">
    <citation type="submission" date="2020-10" db="EMBL/GenBank/DDBJ databases">
        <authorList>
            <person name="Gilroy R."/>
        </authorList>
    </citation>
    <scope>NUCLEOTIDE SEQUENCE</scope>
    <source>
        <strain evidence="1">ChiSjej6B24-2974</strain>
    </source>
</reference>
<dbReference type="SUPFAM" id="SSF52540">
    <property type="entry name" value="P-loop containing nucleoside triphosphate hydrolases"/>
    <property type="match status" value="1"/>
</dbReference>
<accession>A0A9D1CWI4</accession>
<name>A0A9D1CWI4_9FIRM</name>
<gene>
    <name evidence="1" type="ORF">IAA52_08390</name>
</gene>
<sequence length="202" mass="22439">MQKSVITISREFGSGGRTIGRIVAEKLGFAFYDQDLILKVAKESGLAEQIVEKYDEYATHKNSLLYALALSAGAGAGGTLSFVSRVQQAQAKIITELANKGSCVIVGRGGDYILRGREDCLHAFIHADMQFRAERVVRLYGDNGQKPEQRLRDKDERRKLYYRSFTMREWGDMHNYHIALDSGALGMETCVDILVALAKGGQ</sequence>
<protein>
    <submittedName>
        <fullName evidence="1">Cytidylate kinase-like family protein</fullName>
    </submittedName>
</protein>
<keyword evidence="1" id="KW-0808">Transferase</keyword>
<dbReference type="GO" id="GO:0016301">
    <property type="term" value="F:kinase activity"/>
    <property type="evidence" value="ECO:0007669"/>
    <property type="project" value="UniProtKB-KW"/>
</dbReference>
<evidence type="ECO:0000313" key="1">
    <source>
        <dbReference type="EMBL" id="HIQ83107.1"/>
    </source>
</evidence>
<dbReference type="InterPro" id="IPR027417">
    <property type="entry name" value="P-loop_NTPase"/>
</dbReference>
<keyword evidence="1" id="KW-0418">Kinase</keyword>